<dbReference type="InterPro" id="IPR036010">
    <property type="entry name" value="2Fe-2S_ferredoxin-like_sf"/>
</dbReference>
<name>A0A931B891_9ACTN</name>
<dbReference type="RefSeq" id="WP_196193848.1">
    <property type="nucleotide sequence ID" value="NZ_JADPRT010000004.1"/>
</dbReference>
<sequence>MSRTPPGPFDLVRARPEAAFDFSFDGEPVSARPGQTVAAALWQSGRLAWRSTRDGERPRGAFCGMGVCFDCLVELDGVPNVRACLAPARPGAQVRTQRRDGHADLV</sequence>
<dbReference type="InterPro" id="IPR042204">
    <property type="entry name" value="2Fe-2S-bd_N"/>
</dbReference>
<keyword evidence="1" id="KW-0560">Oxidoreductase</keyword>
<evidence type="ECO:0000313" key="2">
    <source>
        <dbReference type="EMBL" id="MBF9068685.1"/>
    </source>
</evidence>
<reference evidence="2" key="1">
    <citation type="submission" date="2020-11" db="EMBL/GenBank/DDBJ databases">
        <title>Isolation and identification of active actinomycetes.</title>
        <authorList>
            <person name="Yu B."/>
        </authorList>
    </citation>
    <scope>NUCLEOTIDE SEQUENCE</scope>
    <source>
        <strain evidence="2">NEAU-YB345</strain>
    </source>
</reference>
<gene>
    <name evidence="2" type="ORF">I2501_11695</name>
</gene>
<accession>A0A931B891</accession>
<proteinExistence type="predicted"/>
<keyword evidence="3" id="KW-1185">Reference proteome</keyword>
<comment type="caution">
    <text evidence="2">The sequence shown here is derived from an EMBL/GenBank/DDBJ whole genome shotgun (WGS) entry which is preliminary data.</text>
</comment>
<dbReference type="Proteomes" id="UP000657385">
    <property type="component" value="Unassembled WGS sequence"/>
</dbReference>
<dbReference type="Pfam" id="PF13510">
    <property type="entry name" value="Fer2_4"/>
    <property type="match status" value="1"/>
</dbReference>
<evidence type="ECO:0000256" key="1">
    <source>
        <dbReference type="ARBA" id="ARBA00023002"/>
    </source>
</evidence>
<protein>
    <submittedName>
        <fullName evidence="2">(2Fe-2S)-binding protein</fullName>
    </submittedName>
</protein>
<organism evidence="2 3">
    <name type="scientific">Streptacidiphilus fuscans</name>
    <dbReference type="NCBI Taxonomy" id="2789292"/>
    <lineage>
        <taxon>Bacteria</taxon>
        <taxon>Bacillati</taxon>
        <taxon>Actinomycetota</taxon>
        <taxon>Actinomycetes</taxon>
        <taxon>Kitasatosporales</taxon>
        <taxon>Streptomycetaceae</taxon>
        <taxon>Streptacidiphilus</taxon>
    </lineage>
</organism>
<dbReference type="SUPFAM" id="SSF54292">
    <property type="entry name" value="2Fe-2S ferredoxin-like"/>
    <property type="match status" value="1"/>
</dbReference>
<dbReference type="GO" id="GO:0016491">
    <property type="term" value="F:oxidoreductase activity"/>
    <property type="evidence" value="ECO:0007669"/>
    <property type="project" value="UniProtKB-KW"/>
</dbReference>
<dbReference type="EMBL" id="JADPRT010000004">
    <property type="protein sequence ID" value="MBF9068685.1"/>
    <property type="molecule type" value="Genomic_DNA"/>
</dbReference>
<dbReference type="GO" id="GO:0051536">
    <property type="term" value="F:iron-sulfur cluster binding"/>
    <property type="evidence" value="ECO:0007669"/>
    <property type="project" value="InterPro"/>
</dbReference>
<dbReference type="Gene3D" id="3.10.20.440">
    <property type="entry name" value="2Fe-2S iron-sulphur cluster binding domain, sarcosine oxidase, alpha subunit, N-terminal domain"/>
    <property type="match status" value="1"/>
</dbReference>
<evidence type="ECO:0000313" key="3">
    <source>
        <dbReference type="Proteomes" id="UP000657385"/>
    </source>
</evidence>
<dbReference type="AlphaFoldDB" id="A0A931B891"/>